<accession>A0A328ABV6</accession>
<sequence>MPDATLSNVVTRPLVTPYATGTYNGAESIFASGDTVNLNLSKQVDLMSAAQSGVPQYSLLSNEALSLVFTKSVAGQLTAQFSLNVTAAVNITQPDGTTNPFNSNLSIQGTATFTPEGKVCHIDYKGGWCGADLGCDGSQGLPHGTISLDSAATSYAFSDPGAYGYAALVIANNAVTTSSTGAQAPDPALAAAGAHALILGASALEHFFSSSSEDPVQGYGHADADVLRAMGGAALTMIAAPDDQDAAVAAVVAATVAGARLALIDGLAAYDVAAHAPPVSVGPLSLGAPGDILLG</sequence>
<protein>
    <submittedName>
        <fullName evidence="1">Uncharacterized protein</fullName>
    </submittedName>
</protein>
<keyword evidence="2" id="KW-1185">Reference proteome</keyword>
<name>A0A328ABV6_9CAUL</name>
<dbReference type="RefSeq" id="WP_111530258.1">
    <property type="nucleotide sequence ID" value="NZ_JBHRSG010000003.1"/>
</dbReference>
<comment type="caution">
    <text evidence="1">The sequence shown here is derived from an EMBL/GenBank/DDBJ whole genome shotgun (WGS) entry which is preliminary data.</text>
</comment>
<proteinExistence type="predicted"/>
<organism evidence="1 2">
    <name type="scientific">Phenylobacterium soli</name>
    <dbReference type="NCBI Taxonomy" id="2170551"/>
    <lineage>
        <taxon>Bacteria</taxon>
        <taxon>Pseudomonadati</taxon>
        <taxon>Pseudomonadota</taxon>
        <taxon>Alphaproteobacteria</taxon>
        <taxon>Caulobacterales</taxon>
        <taxon>Caulobacteraceae</taxon>
        <taxon>Phenylobacterium</taxon>
    </lineage>
</organism>
<evidence type="ECO:0000313" key="2">
    <source>
        <dbReference type="Proteomes" id="UP000249254"/>
    </source>
</evidence>
<evidence type="ECO:0000313" key="1">
    <source>
        <dbReference type="EMBL" id="RAK51696.1"/>
    </source>
</evidence>
<dbReference type="AlphaFoldDB" id="A0A328ABV6"/>
<reference evidence="2" key="1">
    <citation type="submission" date="2018-05" db="EMBL/GenBank/DDBJ databases">
        <authorList>
            <person name="Li X."/>
        </authorList>
    </citation>
    <scope>NUCLEOTIDE SEQUENCE [LARGE SCALE GENOMIC DNA]</scope>
    <source>
        <strain evidence="2">LX32</strain>
    </source>
</reference>
<dbReference type="Proteomes" id="UP000249254">
    <property type="component" value="Unassembled WGS sequence"/>
</dbReference>
<dbReference type="EMBL" id="QFYQ01000002">
    <property type="protein sequence ID" value="RAK51696.1"/>
    <property type="molecule type" value="Genomic_DNA"/>
</dbReference>
<gene>
    <name evidence="1" type="ORF">DJ017_17845</name>
</gene>